<dbReference type="AlphaFoldDB" id="A0A923PN56"/>
<evidence type="ECO:0000313" key="2">
    <source>
        <dbReference type="EMBL" id="MBC6996524.1"/>
    </source>
</evidence>
<protein>
    <submittedName>
        <fullName evidence="2">Uncharacterized protein</fullName>
    </submittedName>
</protein>
<feature type="transmembrane region" description="Helical" evidence="1">
    <location>
        <begin position="12"/>
        <end position="29"/>
    </location>
</feature>
<sequence length="303" mass="33437">MAPTERWVERCLRWAAVSVCLATGAKALLHDLPLRAILWDAGWWTWFANAAGYSWTAWVTDPAVDRAINGLNLGLGLSFLVTAAVLAFGRSRAGGLAVAVATVLLLLQHFLLAKEAFWQIGQVLELGLQTGAPLIWYAYRRGPGGEVYWRWVRWVVAATFVGHGLYAVGFHPVPANFVLMTQAGLGVGEALARQLLFGVGILDFLAALFLVLPFRRAHWLALCWLLPWALLTTAARLWSYGWLVGMGTLLRQWLPEVVLRLPHVLIPLAFALARHSGQIWARTQVLPPDPPKGGVRTKEQGKT</sequence>
<evidence type="ECO:0000256" key="1">
    <source>
        <dbReference type="SAM" id="Phobius"/>
    </source>
</evidence>
<dbReference type="EMBL" id="JACSIT010000153">
    <property type="protein sequence ID" value="MBC6996524.1"/>
    <property type="molecule type" value="Genomic_DNA"/>
</dbReference>
<name>A0A923PN56_9BACT</name>
<feature type="transmembrane region" description="Helical" evidence="1">
    <location>
        <begin position="219"/>
        <end position="237"/>
    </location>
</feature>
<organism evidence="2 3">
    <name type="scientific">Neolewinella lacunae</name>
    <dbReference type="NCBI Taxonomy" id="1517758"/>
    <lineage>
        <taxon>Bacteria</taxon>
        <taxon>Pseudomonadati</taxon>
        <taxon>Bacteroidota</taxon>
        <taxon>Saprospiria</taxon>
        <taxon>Saprospirales</taxon>
        <taxon>Lewinellaceae</taxon>
        <taxon>Neolewinella</taxon>
    </lineage>
</organism>
<feature type="transmembrane region" description="Helical" evidence="1">
    <location>
        <begin position="117"/>
        <end position="139"/>
    </location>
</feature>
<reference evidence="2" key="1">
    <citation type="submission" date="2020-08" db="EMBL/GenBank/DDBJ databases">
        <title>Lewinella bacteria from marine environments.</title>
        <authorList>
            <person name="Zhong Y."/>
        </authorList>
    </citation>
    <scope>NUCLEOTIDE SEQUENCE</scope>
    <source>
        <strain evidence="2">KCTC 42187</strain>
    </source>
</reference>
<feature type="transmembrane region" description="Helical" evidence="1">
    <location>
        <begin position="191"/>
        <end position="212"/>
    </location>
</feature>
<dbReference type="RefSeq" id="WP_187468533.1">
    <property type="nucleotide sequence ID" value="NZ_JACSIT010000153.1"/>
</dbReference>
<comment type="caution">
    <text evidence="2">The sequence shown here is derived from an EMBL/GenBank/DDBJ whole genome shotgun (WGS) entry which is preliminary data.</text>
</comment>
<accession>A0A923PN56</accession>
<keyword evidence="1" id="KW-1133">Transmembrane helix</keyword>
<feature type="transmembrane region" description="Helical" evidence="1">
    <location>
        <begin position="93"/>
        <end position="111"/>
    </location>
</feature>
<keyword evidence="1" id="KW-0472">Membrane</keyword>
<feature type="transmembrane region" description="Helical" evidence="1">
    <location>
        <begin position="67"/>
        <end position="86"/>
    </location>
</feature>
<gene>
    <name evidence="2" type="ORF">H9S92_20295</name>
</gene>
<feature type="transmembrane region" description="Helical" evidence="1">
    <location>
        <begin position="151"/>
        <end position="171"/>
    </location>
</feature>
<evidence type="ECO:0000313" key="3">
    <source>
        <dbReference type="Proteomes" id="UP000650081"/>
    </source>
</evidence>
<keyword evidence="3" id="KW-1185">Reference proteome</keyword>
<proteinExistence type="predicted"/>
<dbReference type="Proteomes" id="UP000650081">
    <property type="component" value="Unassembled WGS sequence"/>
</dbReference>
<keyword evidence="1" id="KW-0812">Transmembrane</keyword>